<dbReference type="PANTHER" id="PTHR34444:SF3">
    <property type="match status" value="1"/>
</dbReference>
<reference evidence="1 2" key="1">
    <citation type="submission" date="2022-05" db="EMBL/GenBank/DDBJ databases">
        <authorList>
            <consortium name="Genoscope - CEA"/>
            <person name="William W."/>
        </authorList>
    </citation>
    <scope>NUCLEOTIDE SEQUENCE [LARGE SCALE GENOMIC DNA]</scope>
</reference>
<sequence length="163" mass="18998">MDQSRAKGCLRSNYGLKTYTPEQTKEQWRESMRGEKRLSDSHLLTSKCSEALSKAWKTNFSRHICSDVPLNYFNTNKKHDRISTYDRTFHIKTGYCSKLHRDDREHTRGLNVNSEEQTKSVPVLSSSLYGHRPPLEIPSRRHVRVATVKRDFFRDSGTNIPLL</sequence>
<gene>
    <name evidence="1" type="ORF">PMEA_00029017</name>
</gene>
<dbReference type="InterPro" id="IPR027901">
    <property type="entry name" value="CFAP90"/>
</dbReference>
<dbReference type="Pfam" id="PF15074">
    <property type="entry name" value="CFAP90"/>
    <property type="match status" value="1"/>
</dbReference>
<evidence type="ECO:0000313" key="2">
    <source>
        <dbReference type="Proteomes" id="UP001159428"/>
    </source>
</evidence>
<name>A0AAU9W0Q5_9CNID</name>
<organism evidence="1 2">
    <name type="scientific">Pocillopora meandrina</name>
    <dbReference type="NCBI Taxonomy" id="46732"/>
    <lineage>
        <taxon>Eukaryota</taxon>
        <taxon>Metazoa</taxon>
        <taxon>Cnidaria</taxon>
        <taxon>Anthozoa</taxon>
        <taxon>Hexacorallia</taxon>
        <taxon>Scleractinia</taxon>
        <taxon>Astrocoeniina</taxon>
        <taxon>Pocilloporidae</taxon>
        <taxon>Pocillopora</taxon>
    </lineage>
</organism>
<evidence type="ECO:0000313" key="1">
    <source>
        <dbReference type="EMBL" id="CAH3042786.1"/>
    </source>
</evidence>
<proteinExistence type="predicted"/>
<protein>
    <submittedName>
        <fullName evidence="1">Uncharacterized protein</fullName>
    </submittedName>
</protein>
<accession>A0AAU9W0Q5</accession>
<dbReference type="Proteomes" id="UP001159428">
    <property type="component" value="Unassembled WGS sequence"/>
</dbReference>
<comment type="caution">
    <text evidence="1">The sequence shown here is derived from an EMBL/GenBank/DDBJ whole genome shotgun (WGS) entry which is preliminary data.</text>
</comment>
<dbReference type="PANTHER" id="PTHR34444">
    <property type="entry name" value="LOC361192"/>
    <property type="match status" value="1"/>
</dbReference>
<dbReference type="AlphaFoldDB" id="A0AAU9W0Q5"/>
<dbReference type="EMBL" id="CALNXJ010000006">
    <property type="protein sequence ID" value="CAH3042786.1"/>
    <property type="molecule type" value="Genomic_DNA"/>
</dbReference>
<keyword evidence="2" id="KW-1185">Reference proteome</keyword>